<evidence type="ECO:0000313" key="2">
    <source>
        <dbReference type="EMBL" id="QQP35268.1"/>
    </source>
</evidence>
<accession>A0A7T8GPF6</accession>
<gene>
    <name evidence="2" type="ORF">FKW44_023439</name>
</gene>
<organism evidence="2 3">
    <name type="scientific">Caligus rogercresseyi</name>
    <name type="common">Sea louse</name>
    <dbReference type="NCBI Taxonomy" id="217165"/>
    <lineage>
        <taxon>Eukaryota</taxon>
        <taxon>Metazoa</taxon>
        <taxon>Ecdysozoa</taxon>
        <taxon>Arthropoda</taxon>
        <taxon>Crustacea</taxon>
        <taxon>Multicrustacea</taxon>
        <taxon>Hexanauplia</taxon>
        <taxon>Copepoda</taxon>
        <taxon>Siphonostomatoida</taxon>
        <taxon>Caligidae</taxon>
        <taxon>Caligus</taxon>
    </lineage>
</organism>
<keyword evidence="1" id="KW-1133">Transmembrane helix</keyword>
<dbReference type="AlphaFoldDB" id="A0A7T8GPF6"/>
<evidence type="ECO:0000313" key="3">
    <source>
        <dbReference type="Proteomes" id="UP000595437"/>
    </source>
</evidence>
<dbReference type="EMBL" id="CP045907">
    <property type="protein sequence ID" value="QQP35268.1"/>
    <property type="molecule type" value="Genomic_DNA"/>
</dbReference>
<proteinExistence type="predicted"/>
<feature type="transmembrane region" description="Helical" evidence="1">
    <location>
        <begin position="21"/>
        <end position="41"/>
    </location>
</feature>
<keyword evidence="3" id="KW-1185">Reference proteome</keyword>
<reference evidence="3" key="1">
    <citation type="submission" date="2021-01" db="EMBL/GenBank/DDBJ databases">
        <title>Caligus Genome Assembly.</title>
        <authorList>
            <person name="Gallardo-Escarate C."/>
        </authorList>
    </citation>
    <scope>NUCLEOTIDE SEQUENCE [LARGE SCALE GENOMIC DNA]</scope>
</reference>
<sequence>MQMHLYPPRSSMQVPGSYRDWHAFIYVFLAAKALILFAVAAKGSRGVDASAFMLARDPRK</sequence>
<name>A0A7T8GPF6_CALRO</name>
<dbReference type="Proteomes" id="UP000595437">
    <property type="component" value="Chromosome 18"/>
</dbReference>
<protein>
    <submittedName>
        <fullName evidence="2">Neurogenic locus Notch proteinlike</fullName>
    </submittedName>
</protein>
<keyword evidence="1" id="KW-0472">Membrane</keyword>
<evidence type="ECO:0000256" key="1">
    <source>
        <dbReference type="SAM" id="Phobius"/>
    </source>
</evidence>
<keyword evidence="1" id="KW-0812">Transmembrane</keyword>